<dbReference type="Gene3D" id="2.130.10.10">
    <property type="entry name" value="YVTN repeat-like/Quinoprotein amine dehydrogenase"/>
    <property type="match status" value="1"/>
</dbReference>
<dbReference type="AlphaFoldDB" id="A0A3E2HFT3"/>
<evidence type="ECO:0000256" key="1">
    <source>
        <dbReference type="SAM" id="SignalP"/>
    </source>
</evidence>
<reference evidence="2 3" key="1">
    <citation type="submission" date="2018-05" db="EMBL/GenBank/DDBJ databases">
        <title>Draft genome sequence of Scytalidium lignicola DSM 105466, a ubiquitous saprotrophic fungus.</title>
        <authorList>
            <person name="Buettner E."/>
            <person name="Gebauer A.M."/>
            <person name="Hofrichter M."/>
            <person name="Liers C."/>
            <person name="Kellner H."/>
        </authorList>
    </citation>
    <scope>NUCLEOTIDE SEQUENCE [LARGE SCALE GENOMIC DNA]</scope>
    <source>
        <strain evidence="2 3">DSM 105466</strain>
    </source>
</reference>
<dbReference type="OrthoDB" id="10006285at2759"/>
<evidence type="ECO:0000313" key="3">
    <source>
        <dbReference type="Proteomes" id="UP000258309"/>
    </source>
</evidence>
<keyword evidence="1" id="KW-0732">Signal</keyword>
<feature type="chain" id="PRO_5017824174" evidence="1">
    <location>
        <begin position="16"/>
        <end position="390"/>
    </location>
</feature>
<proteinExistence type="predicted"/>
<dbReference type="InterPro" id="IPR015943">
    <property type="entry name" value="WD40/YVTN_repeat-like_dom_sf"/>
</dbReference>
<accession>A0A3E2HFT3</accession>
<dbReference type="SUPFAM" id="SSF50956">
    <property type="entry name" value="Thermostable phytase (3-phytase)"/>
    <property type="match status" value="1"/>
</dbReference>
<dbReference type="OMA" id="NEGLACW"/>
<gene>
    <name evidence="2" type="ORF">B7463_g4108</name>
</gene>
<name>A0A3E2HFT3_SCYLI</name>
<dbReference type="Proteomes" id="UP000258309">
    <property type="component" value="Unassembled WGS sequence"/>
</dbReference>
<dbReference type="STRING" id="5539.A0A3E2HFT3"/>
<keyword evidence="3" id="KW-1185">Reference proteome</keyword>
<organism evidence="2 3">
    <name type="scientific">Scytalidium lignicola</name>
    <name type="common">Hyphomycete</name>
    <dbReference type="NCBI Taxonomy" id="5539"/>
    <lineage>
        <taxon>Eukaryota</taxon>
        <taxon>Fungi</taxon>
        <taxon>Dikarya</taxon>
        <taxon>Ascomycota</taxon>
        <taxon>Pezizomycotina</taxon>
        <taxon>Leotiomycetes</taxon>
        <taxon>Leotiomycetes incertae sedis</taxon>
        <taxon>Scytalidium</taxon>
    </lineage>
</organism>
<dbReference type="EMBL" id="NCSJ02000059">
    <property type="protein sequence ID" value="RFU32215.1"/>
    <property type="molecule type" value="Genomic_DNA"/>
</dbReference>
<feature type="signal peptide" evidence="1">
    <location>
        <begin position="1"/>
        <end position="15"/>
    </location>
</feature>
<evidence type="ECO:0000313" key="2">
    <source>
        <dbReference type="EMBL" id="RFU32215.1"/>
    </source>
</evidence>
<comment type="caution">
    <text evidence="2">The sequence shown here is derived from an EMBL/GenBank/DDBJ whole genome shotgun (WGS) entry which is preliminary data.</text>
</comment>
<feature type="non-terminal residue" evidence="2">
    <location>
        <position position="390"/>
    </location>
</feature>
<feature type="non-terminal residue" evidence="2">
    <location>
        <position position="1"/>
    </location>
</feature>
<protein>
    <submittedName>
        <fullName evidence="2">Uncharacterized protein</fullName>
    </submittedName>
</protein>
<sequence length="390" mass="41123">MLSRLILLVPTLVSAAALMPRSDHRAAYFLDNNPAGASIVSLKIDINDGKLSEPVRTSTEGVGLYGLTAVNTPGVADTLFTQDAVVVSEDYLFTVNPGSNTISMFFINKNDPYHPTLVGKPVSSGGEFPSSVAYSSRLKTVCVINGGAVAGVACFHADHAKGLTALGGLREIPLNQTTPPIGPPGTASDIVFNPSQTAVFVSIKGNGVDPGFFYVYPVFFNGQISTKPVISQPSELALDFSLNFLGDDSKAVVSDPSFGVSLLHISFDFKVSVADRVTIAGQSAVCWTVYAPRFDSIYAIDAGNPVITIIDPWTGTIKDTVHTDAADMGSFDSKADRTWLYSLRSSPAVSVTSLAGSNSGKTPSVVQNLNLTSLGSRQGWQGMAIYPNSV</sequence>